<protein>
    <submittedName>
        <fullName evidence="2 3">Uncharacterized protein</fullName>
    </submittedName>
</protein>
<dbReference type="EMBL" id="ATLV01024425">
    <property type="status" value="NOT_ANNOTATED_CDS"/>
    <property type="molecule type" value="Genomic_DNA"/>
</dbReference>
<feature type="region of interest" description="Disordered" evidence="1">
    <location>
        <begin position="67"/>
        <end position="112"/>
    </location>
</feature>
<accession>A0A084WMD6</accession>
<evidence type="ECO:0000313" key="4">
    <source>
        <dbReference type="Proteomes" id="UP000030765"/>
    </source>
</evidence>
<dbReference type="EnsemblMetazoa" id="ASIC019698-RA">
    <property type="protein sequence ID" value="ASIC019698-PA"/>
    <property type="gene ID" value="ASIC019698"/>
</dbReference>
<name>A0A084WMD6_ANOSI</name>
<evidence type="ECO:0000313" key="2">
    <source>
        <dbReference type="EMBL" id="KFB51380.1"/>
    </source>
</evidence>
<reference evidence="2 4" key="1">
    <citation type="journal article" date="2014" name="BMC Genomics">
        <title>Genome sequence of Anopheles sinensis provides insight into genetics basis of mosquito competence for malaria parasites.</title>
        <authorList>
            <person name="Zhou D."/>
            <person name="Zhang D."/>
            <person name="Ding G."/>
            <person name="Shi L."/>
            <person name="Hou Q."/>
            <person name="Ye Y."/>
            <person name="Xu Y."/>
            <person name="Zhou H."/>
            <person name="Xiong C."/>
            <person name="Li S."/>
            <person name="Yu J."/>
            <person name="Hong S."/>
            <person name="Yu X."/>
            <person name="Zou P."/>
            <person name="Chen C."/>
            <person name="Chang X."/>
            <person name="Wang W."/>
            <person name="Lv Y."/>
            <person name="Sun Y."/>
            <person name="Ma L."/>
            <person name="Shen B."/>
            <person name="Zhu C."/>
        </authorList>
    </citation>
    <scope>NUCLEOTIDE SEQUENCE [LARGE SCALE GENOMIC DNA]</scope>
</reference>
<evidence type="ECO:0000313" key="3">
    <source>
        <dbReference type="EnsemblMetazoa" id="ASIC019698-PA"/>
    </source>
</evidence>
<proteinExistence type="predicted"/>
<gene>
    <name evidence="2" type="ORF">ZHAS_00019698</name>
</gene>
<reference evidence="3" key="2">
    <citation type="submission" date="2020-05" db="UniProtKB">
        <authorList>
            <consortium name="EnsemblMetazoa"/>
        </authorList>
    </citation>
    <scope>IDENTIFICATION</scope>
</reference>
<keyword evidence="4" id="KW-1185">Reference proteome</keyword>
<dbReference type="VEuPathDB" id="VectorBase:ASIC019698"/>
<dbReference type="Proteomes" id="UP000030765">
    <property type="component" value="Unassembled WGS sequence"/>
</dbReference>
<organism evidence="2">
    <name type="scientific">Anopheles sinensis</name>
    <name type="common">Mosquito</name>
    <dbReference type="NCBI Taxonomy" id="74873"/>
    <lineage>
        <taxon>Eukaryota</taxon>
        <taxon>Metazoa</taxon>
        <taxon>Ecdysozoa</taxon>
        <taxon>Arthropoda</taxon>
        <taxon>Hexapoda</taxon>
        <taxon>Insecta</taxon>
        <taxon>Pterygota</taxon>
        <taxon>Neoptera</taxon>
        <taxon>Endopterygota</taxon>
        <taxon>Diptera</taxon>
        <taxon>Nematocera</taxon>
        <taxon>Culicoidea</taxon>
        <taxon>Culicidae</taxon>
        <taxon>Anophelinae</taxon>
        <taxon>Anopheles</taxon>
    </lineage>
</organism>
<evidence type="ECO:0000256" key="1">
    <source>
        <dbReference type="SAM" id="MobiDB-lite"/>
    </source>
</evidence>
<sequence>MEGFGGAQSVWAVCVPCVGEGSRRRWSASSKEEEAVRVCDPSVVGLCFPLDLHLGLLLRPGRNMIQKNHGMKRKKLPSPAKQAAPRGGDGGGENRGNRQKTAYGHKTTHNMASAAAATRDDCLFV</sequence>
<dbReference type="AlphaFoldDB" id="A0A084WMD6"/>
<dbReference type="EMBL" id="KE525352">
    <property type="protein sequence ID" value="KFB51380.1"/>
    <property type="molecule type" value="Genomic_DNA"/>
</dbReference>